<gene>
    <name evidence="4" type="ORF">D6200_05680</name>
</gene>
<keyword evidence="5" id="KW-1185">Reference proteome</keyword>
<proteinExistence type="predicted"/>
<accession>A0ABM7CEB0</accession>
<evidence type="ECO:0000313" key="5">
    <source>
        <dbReference type="Proteomes" id="UP000269693"/>
    </source>
</evidence>
<dbReference type="Pfam" id="PF13505">
    <property type="entry name" value="OMP_b-brl"/>
    <property type="match status" value="1"/>
</dbReference>
<evidence type="ECO:0000256" key="2">
    <source>
        <dbReference type="SAM" id="SignalP"/>
    </source>
</evidence>
<dbReference type="SUPFAM" id="SSF56925">
    <property type="entry name" value="OMPA-like"/>
    <property type="match status" value="1"/>
</dbReference>
<protein>
    <recommendedName>
        <fullName evidence="3">Outer membrane protein beta-barrel domain-containing protein</fullName>
    </recommendedName>
</protein>
<dbReference type="Proteomes" id="UP000269693">
    <property type="component" value="Chromosome"/>
</dbReference>
<evidence type="ECO:0000256" key="1">
    <source>
        <dbReference type="ARBA" id="ARBA00022729"/>
    </source>
</evidence>
<evidence type="ECO:0000259" key="3">
    <source>
        <dbReference type="Pfam" id="PF13505"/>
    </source>
</evidence>
<dbReference type="InterPro" id="IPR027385">
    <property type="entry name" value="Beta-barrel_OMP"/>
</dbReference>
<evidence type="ECO:0000313" key="4">
    <source>
        <dbReference type="EMBL" id="AZJ32089.1"/>
    </source>
</evidence>
<dbReference type="InterPro" id="IPR011250">
    <property type="entry name" value="OMP/PagP_B-barrel"/>
</dbReference>
<sequence>MIALKENLIMKKLLLSTMLFALSFAYGQGKKENEKLTIEKGTWYVGGNVSLGHTNSEFEDSPNTSKYFNFNFSPKIGYTFNDNLILGLGLGYGYTESESGNTTNNQVNTTNHFRVFPYIKKYFPVGKKLTISLQGEFRYSYSEYEKNDVLNSNGGHTNEYFIGVRPGITYFLNKNLALEANIGTLGYNNATQKSGSPSKRTWSSFNFNINSTDLMFGLSYYW</sequence>
<feature type="domain" description="Outer membrane protein beta-barrel" evidence="3">
    <location>
        <begin position="38"/>
        <end position="193"/>
    </location>
</feature>
<dbReference type="EMBL" id="CP032544">
    <property type="protein sequence ID" value="AZJ32089.1"/>
    <property type="molecule type" value="Genomic_DNA"/>
</dbReference>
<feature type="chain" id="PRO_5046570618" description="Outer membrane protein beta-barrel domain-containing protein" evidence="2">
    <location>
        <begin position="28"/>
        <end position="222"/>
    </location>
</feature>
<organism evidence="4 5">
    <name type="scientific">Tenacibaculum mesophilum</name>
    <dbReference type="NCBI Taxonomy" id="104268"/>
    <lineage>
        <taxon>Bacteria</taxon>
        <taxon>Pseudomonadati</taxon>
        <taxon>Bacteroidota</taxon>
        <taxon>Flavobacteriia</taxon>
        <taxon>Flavobacteriales</taxon>
        <taxon>Flavobacteriaceae</taxon>
        <taxon>Tenacibaculum</taxon>
    </lineage>
</organism>
<name>A0ABM7CEB0_9FLAO</name>
<feature type="signal peptide" evidence="2">
    <location>
        <begin position="1"/>
        <end position="27"/>
    </location>
</feature>
<reference evidence="4 5" key="1">
    <citation type="submission" date="2018-09" db="EMBL/GenBank/DDBJ databases">
        <title>Insights into the microbiota of Asian seabass (Lates calcarifer) with tenacibaculosis symptoms and description of sp. nov. Tenacibaculum singaporense.</title>
        <authorList>
            <person name="Miyake S."/>
            <person name="Soh M."/>
            <person name="Azman M.N."/>
            <person name="Ngoh S.Y."/>
            <person name="Orban L."/>
            <person name="Seedorf H."/>
        </authorList>
    </citation>
    <scope>NUCLEOTIDE SEQUENCE [LARGE SCALE GENOMIC DNA]</scope>
    <source>
        <strain evidence="4 5">DSM 13764</strain>
    </source>
</reference>
<dbReference type="Gene3D" id="2.40.160.20">
    <property type="match status" value="1"/>
</dbReference>
<keyword evidence="1 2" id="KW-0732">Signal</keyword>